<dbReference type="InterPro" id="IPR037171">
    <property type="entry name" value="NagB/RpiA_transferase-like"/>
</dbReference>
<dbReference type="AlphaFoldDB" id="A0A1N7KBZ2"/>
<organism evidence="1 2">
    <name type="scientific">Rhodobacter aestuarii</name>
    <dbReference type="NCBI Taxonomy" id="453582"/>
    <lineage>
        <taxon>Bacteria</taxon>
        <taxon>Pseudomonadati</taxon>
        <taxon>Pseudomonadota</taxon>
        <taxon>Alphaproteobacteria</taxon>
        <taxon>Rhodobacterales</taxon>
        <taxon>Rhodobacter group</taxon>
        <taxon>Rhodobacter</taxon>
    </lineage>
</organism>
<protein>
    <submittedName>
        <fullName evidence="1">Malonate decarboxylase alpha subunit</fullName>
    </submittedName>
</protein>
<dbReference type="InterPro" id="IPR005777">
    <property type="entry name" value="MadA"/>
</dbReference>
<name>A0A1N7KBZ2_9RHOB</name>
<dbReference type="Gene3D" id="3.40.1080.10">
    <property type="entry name" value="Glutaconate Coenzyme A-transferase"/>
    <property type="match status" value="1"/>
</dbReference>
<sequence length="557" mass="60780">MTQHDTRKDWRTRAADTAARKEAAAPLFAKGKEVLAKDTVALLEAVIRAGDVINIEGNNQKQADFLADCLNQVDKSKIHDLHMVQSAVPLKSHLDLFDNGIAKKLDFAFGGPQAARVAEFIDNGKIQLGAIHTYLELFGRYFLDLTPRVSLVCAYKADRKGNLYTGFNTEDTPVIVEATKFKDGIVIAQVNEIVDELPRVDIPGDWVDAVIESPKPFFIEPLFTRDPANITDNQILLAMMCLKGIYGEYGVTSMNHGIGFLTSAIELILPTYGAELGLKGKICTHMIINPHPTMIPAIEEGWVEAIHCFGGELGMEDYVASRPDVFFIGPDGTLRSNRAFAQTAGHYAADMFIGGTLQIDKYGNSSTATAGRVAGFGGAPNMGCDPKGRRHPSGAWLKCGEELPSLDSLTGSVPRGKRLVVQGVETFGEGRKPVFVDELDAWKLAKSANLDIPPVMIYGDDLTHIVTEEGIAYLNRCKDMETRMAAIRAVAGFTEIGLTAKPEETKALREAGIVKTPSDLGIDPSRATRDLLAAKNMRDLVTWSGGLYNPPARFRNW</sequence>
<evidence type="ECO:0000313" key="2">
    <source>
        <dbReference type="Proteomes" id="UP000186221"/>
    </source>
</evidence>
<reference evidence="2" key="1">
    <citation type="submission" date="2017-01" db="EMBL/GenBank/DDBJ databases">
        <authorList>
            <person name="Varghese N."/>
            <person name="Submissions S."/>
        </authorList>
    </citation>
    <scope>NUCLEOTIDE SEQUENCE [LARGE SCALE GENOMIC DNA]</scope>
    <source>
        <strain evidence="2">DSM 19945</strain>
    </source>
</reference>
<gene>
    <name evidence="1" type="ORF">SAMN05421580_102332</name>
</gene>
<dbReference type="Pfam" id="PF16957">
    <property type="entry name" value="Mal_decarbox_Al"/>
    <property type="match status" value="1"/>
</dbReference>
<proteinExistence type="predicted"/>
<dbReference type="RefSeq" id="WP_076483900.1">
    <property type="nucleotide sequence ID" value="NZ_FTOG01000002.1"/>
</dbReference>
<dbReference type="PANTHER" id="PTHR43293:SF2">
    <property type="entry name" value="MALONATE DECARBOXYLASE ALPHA SUBUNIT"/>
    <property type="match status" value="1"/>
</dbReference>
<dbReference type="OrthoDB" id="5481335at2"/>
<accession>A0A1N7KBZ2</accession>
<evidence type="ECO:0000313" key="1">
    <source>
        <dbReference type="EMBL" id="SIS58954.1"/>
    </source>
</evidence>
<dbReference type="SUPFAM" id="SSF100950">
    <property type="entry name" value="NagB/RpiA/CoA transferase-like"/>
    <property type="match status" value="2"/>
</dbReference>
<dbReference type="STRING" id="453582.SAMN05421580_102332"/>
<dbReference type="NCBIfam" id="TIGR01110">
    <property type="entry name" value="mdcA"/>
    <property type="match status" value="1"/>
</dbReference>
<dbReference type="EMBL" id="FTOG01000002">
    <property type="protein sequence ID" value="SIS58954.1"/>
    <property type="molecule type" value="Genomic_DNA"/>
</dbReference>
<dbReference type="Proteomes" id="UP000186221">
    <property type="component" value="Unassembled WGS sequence"/>
</dbReference>
<dbReference type="GO" id="GO:0016740">
    <property type="term" value="F:transferase activity"/>
    <property type="evidence" value="ECO:0007669"/>
    <property type="project" value="InterPro"/>
</dbReference>
<keyword evidence="2" id="KW-1185">Reference proteome</keyword>
<dbReference type="PANTHER" id="PTHR43293">
    <property type="entry name" value="ACETATE COA-TRANSFERASE YDIF"/>
    <property type="match status" value="1"/>
</dbReference>